<proteinExistence type="inferred from homology"/>
<evidence type="ECO:0000256" key="7">
    <source>
        <dbReference type="ARBA" id="ARBA00023136"/>
    </source>
</evidence>
<keyword evidence="12" id="KW-1185">Reference proteome</keyword>
<gene>
    <name evidence="11" type="primary">plsY_1</name>
    <name evidence="10" type="synonym">plsY</name>
    <name evidence="11" type="ORF">FILTAD_00531</name>
</gene>
<name>A0A3P5WYE5_9BACL</name>
<dbReference type="OrthoDB" id="9777124at2"/>
<comment type="pathway">
    <text evidence="10">Lipid metabolism; phospholipid metabolism.</text>
</comment>
<evidence type="ECO:0000256" key="2">
    <source>
        <dbReference type="ARBA" id="ARBA00022516"/>
    </source>
</evidence>
<evidence type="ECO:0000256" key="9">
    <source>
        <dbReference type="ARBA" id="ARBA00023264"/>
    </source>
</evidence>
<keyword evidence="3 10" id="KW-0808">Transferase</keyword>
<keyword evidence="2 10" id="KW-0444">Lipid biosynthesis</keyword>
<dbReference type="PANTHER" id="PTHR30309:SF0">
    <property type="entry name" value="GLYCEROL-3-PHOSPHATE ACYLTRANSFERASE-RELATED"/>
    <property type="match status" value="1"/>
</dbReference>
<organism evidence="11 12">
    <name type="scientific">Filibacter tadaridae</name>
    <dbReference type="NCBI Taxonomy" id="2483811"/>
    <lineage>
        <taxon>Bacteria</taxon>
        <taxon>Bacillati</taxon>
        <taxon>Bacillota</taxon>
        <taxon>Bacilli</taxon>
        <taxon>Bacillales</taxon>
        <taxon>Caryophanaceae</taxon>
        <taxon>Filibacter</taxon>
    </lineage>
</organism>
<evidence type="ECO:0000256" key="8">
    <source>
        <dbReference type="ARBA" id="ARBA00023209"/>
    </source>
</evidence>
<evidence type="ECO:0000256" key="10">
    <source>
        <dbReference type="HAMAP-Rule" id="MF_01043"/>
    </source>
</evidence>
<evidence type="ECO:0000313" key="11">
    <source>
        <dbReference type="EMBL" id="VDC21057.1"/>
    </source>
</evidence>
<dbReference type="PANTHER" id="PTHR30309">
    <property type="entry name" value="INNER MEMBRANE PROTEIN YGIH"/>
    <property type="match status" value="1"/>
</dbReference>
<keyword evidence="9 10" id="KW-1208">Phospholipid metabolism</keyword>
<keyword evidence="8 10" id="KW-0594">Phospholipid biosynthesis</keyword>
<dbReference type="Pfam" id="PF02660">
    <property type="entry name" value="G3P_acyltransf"/>
    <property type="match status" value="1"/>
</dbReference>
<evidence type="ECO:0000256" key="4">
    <source>
        <dbReference type="ARBA" id="ARBA00022692"/>
    </source>
</evidence>
<dbReference type="Proteomes" id="UP000270468">
    <property type="component" value="Unassembled WGS sequence"/>
</dbReference>
<evidence type="ECO:0000256" key="1">
    <source>
        <dbReference type="ARBA" id="ARBA00022475"/>
    </source>
</evidence>
<keyword evidence="5 10" id="KW-1133">Transmembrane helix</keyword>
<evidence type="ECO:0000256" key="6">
    <source>
        <dbReference type="ARBA" id="ARBA00023098"/>
    </source>
</evidence>
<feature type="transmembrane region" description="Helical" evidence="10">
    <location>
        <begin position="53"/>
        <end position="72"/>
    </location>
</feature>
<dbReference type="GO" id="GO:0008654">
    <property type="term" value="P:phospholipid biosynthetic process"/>
    <property type="evidence" value="ECO:0007669"/>
    <property type="project" value="UniProtKB-UniRule"/>
</dbReference>
<dbReference type="HAMAP" id="MF_01043">
    <property type="entry name" value="PlsY"/>
    <property type="match status" value="1"/>
</dbReference>
<feature type="transmembrane region" description="Helical" evidence="10">
    <location>
        <begin position="132"/>
        <end position="161"/>
    </location>
</feature>
<keyword evidence="7 10" id="KW-0472">Membrane</keyword>
<feature type="transmembrane region" description="Helical" evidence="10">
    <location>
        <begin position="79"/>
        <end position="99"/>
    </location>
</feature>
<dbReference type="SMART" id="SM01207">
    <property type="entry name" value="G3P_acyltransf"/>
    <property type="match status" value="1"/>
</dbReference>
<dbReference type="InterPro" id="IPR003811">
    <property type="entry name" value="G3P_acylTferase_PlsY"/>
</dbReference>
<comment type="function">
    <text evidence="10">Catalyzes the transfer of an acyl group from acyl-phosphate (acyl-PO(4)) to glycerol-3-phosphate (G3P) to form lysophosphatidic acid (LPA). This enzyme utilizes acyl-phosphate as fatty acyl donor, but not acyl-CoA or acyl-ACP.</text>
</comment>
<dbReference type="EMBL" id="UXAV01000019">
    <property type="protein sequence ID" value="VDC21057.1"/>
    <property type="molecule type" value="Genomic_DNA"/>
</dbReference>
<accession>A0A3P5WYE5</accession>
<comment type="catalytic activity">
    <reaction evidence="10">
        <text>an acyl phosphate + sn-glycerol 3-phosphate = a 1-acyl-sn-glycero-3-phosphate + phosphate</text>
        <dbReference type="Rhea" id="RHEA:34075"/>
        <dbReference type="ChEBI" id="CHEBI:43474"/>
        <dbReference type="ChEBI" id="CHEBI:57597"/>
        <dbReference type="ChEBI" id="CHEBI:57970"/>
        <dbReference type="ChEBI" id="CHEBI:59918"/>
        <dbReference type="EC" id="2.3.1.275"/>
    </reaction>
</comment>
<feature type="transmembrane region" description="Helical" evidence="10">
    <location>
        <begin position="167"/>
        <end position="183"/>
    </location>
</feature>
<keyword evidence="11" id="KW-0012">Acyltransferase</keyword>
<reference evidence="11 12" key="1">
    <citation type="submission" date="2018-11" db="EMBL/GenBank/DDBJ databases">
        <authorList>
            <person name="Criscuolo A."/>
        </authorList>
    </citation>
    <scope>NUCLEOTIDE SEQUENCE [LARGE SCALE GENOMIC DNA]</scope>
    <source>
        <strain evidence="11">ATB-66</strain>
    </source>
</reference>
<dbReference type="GO" id="GO:0043772">
    <property type="term" value="F:acyl-phosphate glycerol-3-phosphate acyltransferase activity"/>
    <property type="evidence" value="ECO:0007669"/>
    <property type="project" value="UniProtKB-UniRule"/>
</dbReference>
<evidence type="ECO:0000313" key="12">
    <source>
        <dbReference type="Proteomes" id="UP000270468"/>
    </source>
</evidence>
<keyword evidence="6 10" id="KW-0443">Lipid metabolism</keyword>
<evidence type="ECO:0000256" key="5">
    <source>
        <dbReference type="ARBA" id="ARBA00022989"/>
    </source>
</evidence>
<protein>
    <recommendedName>
        <fullName evidence="10">Glycerol-3-phosphate acyltransferase</fullName>
    </recommendedName>
    <alternativeName>
        <fullName evidence="10">Acyl-PO4 G3P acyltransferase</fullName>
    </alternativeName>
    <alternativeName>
        <fullName evidence="10">Acyl-phosphate--glycerol-3-phosphate acyltransferase</fullName>
    </alternativeName>
    <alternativeName>
        <fullName evidence="10">G3P acyltransferase</fullName>
        <shortName evidence="10">GPAT</shortName>
        <ecNumber evidence="10">2.3.1.275</ecNumber>
    </alternativeName>
    <alternativeName>
        <fullName evidence="10">Lysophosphatidic acid synthase</fullName>
        <shortName evidence="10">LPA synthase</shortName>
    </alternativeName>
</protein>
<sequence>MLVWIFGTLIFGYAIGCLHGSSVARMISGVNLKQTGVKNAGASNATIVLGKKFGALVAAIDIGKGVIAVIAIRFVADRFDLTASMVVLLLFVVGIAAIIGHNYPFYMHFKGGKGTATMIGVLLALDWRFGLAGFALFVVVTIVTDYIVFGVLMLYVTLLAIAIWSDGYWPIVIASLLFLMAVWKHIENFKRIKDGSEKRVSAVFRKKIVG</sequence>
<dbReference type="RefSeq" id="WP_124068974.1">
    <property type="nucleotide sequence ID" value="NZ_CBCRXF010000012.1"/>
</dbReference>
<keyword evidence="4 10" id="KW-0812">Transmembrane</keyword>
<dbReference type="UniPathway" id="UPA00085"/>
<dbReference type="EC" id="2.3.1.275" evidence="10"/>
<keyword evidence="1 10" id="KW-1003">Cell membrane</keyword>
<comment type="subcellular location">
    <subcellularLocation>
        <location evidence="10">Cell membrane</location>
        <topology evidence="10">Multi-pass membrane protein</topology>
    </subcellularLocation>
</comment>
<dbReference type="GO" id="GO:0005886">
    <property type="term" value="C:plasma membrane"/>
    <property type="evidence" value="ECO:0007669"/>
    <property type="project" value="UniProtKB-SubCell"/>
</dbReference>
<comment type="similarity">
    <text evidence="10">Belongs to the PlsY family.</text>
</comment>
<evidence type="ECO:0000256" key="3">
    <source>
        <dbReference type="ARBA" id="ARBA00022679"/>
    </source>
</evidence>
<dbReference type="AlphaFoldDB" id="A0A3P5WYE5"/>
<comment type="subunit">
    <text evidence="10">Probably interacts with PlsX.</text>
</comment>